<feature type="signal peptide" evidence="6">
    <location>
        <begin position="1"/>
        <end position="21"/>
    </location>
</feature>
<keyword evidence="2" id="KW-0813">Transport</keyword>
<accession>A0A074YVF8</accession>
<dbReference type="SUPFAM" id="SSF161111">
    <property type="entry name" value="Cation efflux protein transmembrane domain-like"/>
    <property type="match status" value="1"/>
</dbReference>
<feature type="chain" id="PRO_5001705203" description="Cation efflux protein transmembrane domain-containing protein" evidence="6">
    <location>
        <begin position="22"/>
        <end position="80"/>
    </location>
</feature>
<evidence type="ECO:0000259" key="7">
    <source>
        <dbReference type="Pfam" id="PF01545"/>
    </source>
</evidence>
<evidence type="ECO:0000256" key="1">
    <source>
        <dbReference type="ARBA" id="ARBA00004141"/>
    </source>
</evidence>
<evidence type="ECO:0000256" key="6">
    <source>
        <dbReference type="SAM" id="SignalP"/>
    </source>
</evidence>
<gene>
    <name evidence="8" type="ORF">T265_15846</name>
</gene>
<dbReference type="Pfam" id="PF01545">
    <property type="entry name" value="Cation_efflux"/>
    <property type="match status" value="1"/>
</dbReference>
<proteinExistence type="predicted"/>
<dbReference type="InterPro" id="IPR027469">
    <property type="entry name" value="Cation_efflux_TMD_sf"/>
</dbReference>
<keyword evidence="6" id="KW-0732">Signal</keyword>
<dbReference type="STRING" id="6198.A0A074YVF8"/>
<dbReference type="CTD" id="20330011"/>
<evidence type="ECO:0000256" key="3">
    <source>
        <dbReference type="ARBA" id="ARBA00022692"/>
    </source>
</evidence>
<dbReference type="GO" id="GO:0016020">
    <property type="term" value="C:membrane"/>
    <property type="evidence" value="ECO:0007669"/>
    <property type="project" value="UniProtKB-SubCell"/>
</dbReference>
<dbReference type="KEGG" id="ovi:T265_15846"/>
<feature type="non-terminal residue" evidence="8">
    <location>
        <position position="80"/>
    </location>
</feature>
<evidence type="ECO:0000313" key="8">
    <source>
        <dbReference type="EMBL" id="KER18751.1"/>
    </source>
</evidence>
<dbReference type="PANTHER" id="PTHR43840:SF13">
    <property type="entry name" value="CATION EFFLUX PROTEIN CYTOPLASMIC DOMAIN-CONTAINING PROTEIN"/>
    <property type="match status" value="1"/>
</dbReference>
<organism evidence="8 9">
    <name type="scientific">Opisthorchis viverrini</name>
    <name type="common">Southeast Asian liver fluke</name>
    <dbReference type="NCBI Taxonomy" id="6198"/>
    <lineage>
        <taxon>Eukaryota</taxon>
        <taxon>Metazoa</taxon>
        <taxon>Spiralia</taxon>
        <taxon>Lophotrochozoa</taxon>
        <taxon>Platyhelminthes</taxon>
        <taxon>Trematoda</taxon>
        <taxon>Digenea</taxon>
        <taxon>Opisthorchiida</taxon>
        <taxon>Opisthorchiata</taxon>
        <taxon>Opisthorchiidae</taxon>
        <taxon>Opisthorchis</taxon>
    </lineage>
</organism>
<dbReference type="EMBL" id="KL598147">
    <property type="protein sequence ID" value="KER18751.1"/>
    <property type="molecule type" value="Genomic_DNA"/>
</dbReference>
<keyword evidence="9" id="KW-1185">Reference proteome</keyword>
<dbReference type="InterPro" id="IPR050291">
    <property type="entry name" value="CDF_Transporter"/>
</dbReference>
<dbReference type="Proteomes" id="UP000054324">
    <property type="component" value="Unassembled WGS sequence"/>
</dbReference>
<evidence type="ECO:0000313" key="9">
    <source>
        <dbReference type="Proteomes" id="UP000054324"/>
    </source>
</evidence>
<feature type="domain" description="Cation efflux protein transmembrane" evidence="7">
    <location>
        <begin position="5"/>
        <end position="65"/>
    </location>
</feature>
<evidence type="ECO:0000256" key="4">
    <source>
        <dbReference type="ARBA" id="ARBA00022989"/>
    </source>
</evidence>
<protein>
    <recommendedName>
        <fullName evidence="7">Cation efflux protein transmembrane domain-containing protein</fullName>
    </recommendedName>
</protein>
<keyword evidence="4" id="KW-1133">Transmembrane helix</keyword>
<comment type="subcellular location">
    <subcellularLocation>
        <location evidence="1">Membrane</location>
        <topology evidence="1">Multi-pass membrane protein</topology>
    </subcellularLocation>
</comment>
<dbReference type="PANTHER" id="PTHR43840">
    <property type="entry name" value="MITOCHONDRIAL METAL TRANSPORTER 1-RELATED"/>
    <property type="match status" value="1"/>
</dbReference>
<dbReference type="GO" id="GO:0008324">
    <property type="term" value="F:monoatomic cation transmembrane transporter activity"/>
    <property type="evidence" value="ECO:0007669"/>
    <property type="project" value="InterPro"/>
</dbReference>
<name>A0A074YVF8_OPIVI</name>
<sequence length="80" mass="8707">MVIMRVVFFSNLTLLIGKAVASSISGSLSIISSLLDSCVDLASGGIMWYTSRQMRKRRPYSYPQGSSLITSNSLISNTLD</sequence>
<dbReference type="GeneID" id="20330011"/>
<evidence type="ECO:0000256" key="5">
    <source>
        <dbReference type="ARBA" id="ARBA00023136"/>
    </source>
</evidence>
<dbReference type="RefSeq" id="XP_009177502.1">
    <property type="nucleotide sequence ID" value="XM_009179238.1"/>
</dbReference>
<dbReference type="AlphaFoldDB" id="A0A074YVF8"/>
<reference evidence="8 9" key="1">
    <citation type="submission" date="2013-11" db="EMBL/GenBank/DDBJ databases">
        <title>Opisthorchis viverrini - life in the bile duct.</title>
        <authorList>
            <person name="Young N.D."/>
            <person name="Nagarajan N."/>
            <person name="Lin S.J."/>
            <person name="Korhonen P.K."/>
            <person name="Jex A.R."/>
            <person name="Hall R.S."/>
            <person name="Safavi-Hemami H."/>
            <person name="Kaewkong W."/>
            <person name="Bertrand D."/>
            <person name="Gao S."/>
            <person name="Seet Q."/>
            <person name="Wongkham S."/>
            <person name="Teh B.T."/>
            <person name="Wongkham C."/>
            <person name="Intapan P.M."/>
            <person name="Maleewong W."/>
            <person name="Yang X."/>
            <person name="Hu M."/>
            <person name="Wang Z."/>
            <person name="Hofmann A."/>
            <person name="Sternberg P.W."/>
            <person name="Tan P."/>
            <person name="Wang J."/>
            <person name="Gasser R.B."/>
        </authorList>
    </citation>
    <scope>NUCLEOTIDE SEQUENCE [LARGE SCALE GENOMIC DNA]</scope>
</reference>
<dbReference type="Gene3D" id="1.20.1510.10">
    <property type="entry name" value="Cation efflux protein transmembrane domain"/>
    <property type="match status" value="1"/>
</dbReference>
<keyword evidence="5" id="KW-0472">Membrane</keyword>
<keyword evidence="3" id="KW-0812">Transmembrane</keyword>
<evidence type="ECO:0000256" key="2">
    <source>
        <dbReference type="ARBA" id="ARBA00022448"/>
    </source>
</evidence>
<dbReference type="InterPro" id="IPR058533">
    <property type="entry name" value="Cation_efflux_TM"/>
</dbReference>